<dbReference type="AlphaFoldDB" id="A0A8J3QK20"/>
<reference evidence="2" key="1">
    <citation type="submission" date="2021-01" db="EMBL/GenBank/DDBJ databases">
        <title>Whole genome shotgun sequence of Rugosimonospora africana NBRC 104875.</title>
        <authorList>
            <person name="Komaki H."/>
            <person name="Tamura T."/>
        </authorList>
    </citation>
    <scope>NUCLEOTIDE SEQUENCE</scope>
    <source>
        <strain evidence="2">NBRC 104875</strain>
    </source>
</reference>
<dbReference type="InterPro" id="IPR003812">
    <property type="entry name" value="Fido"/>
</dbReference>
<dbReference type="PROSITE" id="PS51459">
    <property type="entry name" value="FIDO"/>
    <property type="match status" value="1"/>
</dbReference>
<evidence type="ECO:0000313" key="3">
    <source>
        <dbReference type="Proteomes" id="UP000642748"/>
    </source>
</evidence>
<dbReference type="Proteomes" id="UP000642748">
    <property type="component" value="Unassembled WGS sequence"/>
</dbReference>
<sequence>MIVTDVLAPLLELVDVGAALDSARADVDSALRHPALRSSGGAMAAEAGLRSAVASAAIEGHGYDLEEVRSGTVTDPVVQGALRVSRESDGLADLWTKVPRQVLVRMHVLAARDVVPPDELGRPAPGVDVNRLTALLELIAGGTSVPTMLLASIVHGELLSMAPFSGPNGVVARAAARTTLVAGGLDPRGLLAPEVGHLARQPEYLGAAGAYATGTPDGVRSWIKHCTAAISVAAEELAAIAAVAGRPKQL</sequence>
<dbReference type="EMBL" id="BONZ01000006">
    <property type="protein sequence ID" value="GIH12419.1"/>
    <property type="molecule type" value="Genomic_DNA"/>
</dbReference>
<gene>
    <name evidence="2" type="ORF">Raf01_05910</name>
</gene>
<name>A0A8J3QK20_9ACTN</name>
<keyword evidence="3" id="KW-1185">Reference proteome</keyword>
<proteinExistence type="predicted"/>
<accession>A0A8J3QK20</accession>
<organism evidence="2 3">
    <name type="scientific">Rugosimonospora africana</name>
    <dbReference type="NCBI Taxonomy" id="556532"/>
    <lineage>
        <taxon>Bacteria</taxon>
        <taxon>Bacillati</taxon>
        <taxon>Actinomycetota</taxon>
        <taxon>Actinomycetes</taxon>
        <taxon>Micromonosporales</taxon>
        <taxon>Micromonosporaceae</taxon>
        <taxon>Rugosimonospora</taxon>
    </lineage>
</organism>
<evidence type="ECO:0000313" key="2">
    <source>
        <dbReference type="EMBL" id="GIH12419.1"/>
    </source>
</evidence>
<evidence type="ECO:0000259" key="1">
    <source>
        <dbReference type="PROSITE" id="PS51459"/>
    </source>
</evidence>
<feature type="domain" description="Fido" evidence="1">
    <location>
        <begin position="98"/>
        <end position="225"/>
    </location>
</feature>
<comment type="caution">
    <text evidence="2">The sequence shown here is derived from an EMBL/GenBank/DDBJ whole genome shotgun (WGS) entry which is preliminary data.</text>
</comment>
<protein>
    <recommendedName>
        <fullName evidence="1">Fido domain-containing protein</fullName>
    </recommendedName>
</protein>